<accession>A0A6A6PXD8</accession>
<protein>
    <submittedName>
        <fullName evidence="1">Uncharacterized protein</fullName>
    </submittedName>
</protein>
<dbReference type="EMBL" id="MU001634">
    <property type="protein sequence ID" value="KAF2484369.1"/>
    <property type="molecule type" value="Genomic_DNA"/>
</dbReference>
<dbReference type="AlphaFoldDB" id="A0A6A6PXD8"/>
<evidence type="ECO:0000313" key="2">
    <source>
        <dbReference type="Proteomes" id="UP000799767"/>
    </source>
</evidence>
<proteinExistence type="predicted"/>
<dbReference type="OrthoDB" id="3926238at2759"/>
<dbReference type="GeneID" id="54474308"/>
<sequence length="151" mass="16947">MAAERQRYSARVNGGHPQIGSTCESGSLCLLKQSHGSGRVMVVYRLCPRSILNVEEYSAIPPQLSQSTYTVERVRAPRIERAMCYHYAHKHICGHTERVFAQHCRTAALSQRKCTTAGHIWATVKVRARCSRCDGEPLREPSIPTTARQEP</sequence>
<reference evidence="1" key="1">
    <citation type="journal article" date="2020" name="Stud. Mycol.">
        <title>101 Dothideomycetes genomes: a test case for predicting lifestyles and emergence of pathogens.</title>
        <authorList>
            <person name="Haridas S."/>
            <person name="Albert R."/>
            <person name="Binder M."/>
            <person name="Bloem J."/>
            <person name="Labutti K."/>
            <person name="Salamov A."/>
            <person name="Andreopoulos B."/>
            <person name="Baker S."/>
            <person name="Barry K."/>
            <person name="Bills G."/>
            <person name="Bluhm B."/>
            <person name="Cannon C."/>
            <person name="Castanera R."/>
            <person name="Culley D."/>
            <person name="Daum C."/>
            <person name="Ezra D."/>
            <person name="Gonzalez J."/>
            <person name="Henrissat B."/>
            <person name="Kuo A."/>
            <person name="Liang C."/>
            <person name="Lipzen A."/>
            <person name="Lutzoni F."/>
            <person name="Magnuson J."/>
            <person name="Mondo S."/>
            <person name="Nolan M."/>
            <person name="Ohm R."/>
            <person name="Pangilinan J."/>
            <person name="Park H.-J."/>
            <person name="Ramirez L."/>
            <person name="Alfaro M."/>
            <person name="Sun H."/>
            <person name="Tritt A."/>
            <person name="Yoshinaga Y."/>
            <person name="Zwiers L.-H."/>
            <person name="Turgeon B."/>
            <person name="Goodwin S."/>
            <person name="Spatafora J."/>
            <person name="Crous P."/>
            <person name="Grigoriev I."/>
        </authorList>
    </citation>
    <scope>NUCLEOTIDE SEQUENCE</scope>
    <source>
        <strain evidence="1">CBS 113389</strain>
    </source>
</reference>
<keyword evidence="2" id="KW-1185">Reference proteome</keyword>
<name>A0A6A6PXD8_9PEZI</name>
<evidence type="ECO:0000313" key="1">
    <source>
        <dbReference type="EMBL" id="KAF2484369.1"/>
    </source>
</evidence>
<organism evidence="1 2">
    <name type="scientific">Neohortaea acidophila</name>
    <dbReference type="NCBI Taxonomy" id="245834"/>
    <lineage>
        <taxon>Eukaryota</taxon>
        <taxon>Fungi</taxon>
        <taxon>Dikarya</taxon>
        <taxon>Ascomycota</taxon>
        <taxon>Pezizomycotina</taxon>
        <taxon>Dothideomycetes</taxon>
        <taxon>Dothideomycetidae</taxon>
        <taxon>Mycosphaerellales</taxon>
        <taxon>Teratosphaeriaceae</taxon>
        <taxon>Neohortaea</taxon>
    </lineage>
</organism>
<dbReference type="Proteomes" id="UP000799767">
    <property type="component" value="Unassembled WGS sequence"/>
</dbReference>
<gene>
    <name evidence="1" type="ORF">BDY17DRAFT_295513</name>
</gene>
<dbReference type="RefSeq" id="XP_033590938.1">
    <property type="nucleotide sequence ID" value="XM_033733306.1"/>
</dbReference>